<dbReference type="InterPro" id="IPR035892">
    <property type="entry name" value="C2_domain_sf"/>
</dbReference>
<dbReference type="InterPro" id="IPR041282">
    <property type="entry name" value="FYVE_2"/>
</dbReference>
<evidence type="ECO:0000256" key="2">
    <source>
        <dbReference type="ARBA" id="ARBA00023018"/>
    </source>
</evidence>
<feature type="domain" description="RabBD" evidence="7">
    <location>
        <begin position="31"/>
        <end position="234"/>
    </location>
</feature>
<keyword evidence="2" id="KW-0770">Synapse</keyword>
<gene>
    <name evidence="8" type="ORF">P879_00034</name>
</gene>
<evidence type="ECO:0000313" key="9">
    <source>
        <dbReference type="Proteomes" id="UP000699462"/>
    </source>
</evidence>
<evidence type="ECO:0000256" key="5">
    <source>
        <dbReference type="SAM" id="MobiDB-lite"/>
    </source>
</evidence>
<evidence type="ECO:0000256" key="4">
    <source>
        <dbReference type="SAM" id="Coils"/>
    </source>
</evidence>
<evidence type="ECO:0000259" key="7">
    <source>
        <dbReference type="PROSITE" id="PS50916"/>
    </source>
</evidence>
<dbReference type="PANTHER" id="PTHR45729:SF6">
    <property type="entry name" value="RABPHILIN, ISOFORM A"/>
    <property type="match status" value="1"/>
</dbReference>
<evidence type="ECO:0000259" key="6">
    <source>
        <dbReference type="PROSITE" id="PS50004"/>
    </source>
</evidence>
<dbReference type="Pfam" id="PF02318">
    <property type="entry name" value="FYVE_2"/>
    <property type="match status" value="1"/>
</dbReference>
<comment type="caution">
    <text evidence="8">The sequence shown here is derived from an EMBL/GenBank/DDBJ whole genome shotgun (WGS) entry which is preliminary data.</text>
</comment>
<evidence type="ECO:0000256" key="3">
    <source>
        <dbReference type="ARBA" id="ARBA00034103"/>
    </source>
</evidence>
<dbReference type="InterPro" id="IPR010911">
    <property type="entry name" value="Rab_BD"/>
</dbReference>
<feature type="domain" description="C2" evidence="6">
    <location>
        <begin position="480"/>
        <end position="601"/>
    </location>
</feature>
<keyword evidence="1" id="KW-0479">Metal-binding</keyword>
<dbReference type="GO" id="GO:0045202">
    <property type="term" value="C:synapse"/>
    <property type="evidence" value="ECO:0007669"/>
    <property type="project" value="UniProtKB-SubCell"/>
</dbReference>
<dbReference type="InterPro" id="IPR000008">
    <property type="entry name" value="C2_dom"/>
</dbReference>
<sequence length="662" mass="73999">MDAYICPNDRQLALRARLGTGWSSRAQSIQGQKGLRLNMEEEEQILKVLQKNETLLEGEKHRIDQMLQRLDRMKQDSNTTNRNGCAFCKQEFGRLSNHPSVCSDCGRYVCSTCSVELPQRPFRMTDQDRYKSWIALLPRNSSLSTNRMQTTVGRATRARSVSERDAGLHMAGGQSSRNRLRGMSASIAQSGQNIFERVLARRESRRQPSSITVCKVCYEAREIWKRSGAWFYKTLPRVQTASCPNSPCLQGTSGKITSPMDLIEPVHEPMTDQETSVWVKFQPRRRFSKANSKSEAEDRNNIQTNKPSVFNENDSISSITDLGTGKQLFQRKIRHPTNTSGPFPPSILSSGNLPTASLTESAGGVTALSSPTPKAPTCLQQQRKIIGSENVATNEQIRKESDDTADWGVPSHGIITSLPYHPAFTTQKVIPSSTISSLANPNTSKKVASLTGEQPVLSLDITNKPPPERRGTRVSTDDAPFGMLYFTLYHDTINKQLHVAIHKAKNLIAMDANGLSDPYVVCQILPGSHNNPRPRTSTRPQCLNPVWNEALTFEPFDEKNIQQKTLRLAVLDEDLYGSDWLGEYWLPLSRLTSDRLTDFSVPLGPKKPLHRGELDLACPTRGKIQLGLRYLEDKKQLCVEVIRCADLASMDPNGFSDPFVKL</sequence>
<dbReference type="InterPro" id="IPR043566">
    <property type="entry name" value="Rabphilin/DOC2/Noc2"/>
</dbReference>
<protein>
    <recommendedName>
        <fullName evidence="10">Rabphilin-3A</fullName>
    </recommendedName>
</protein>
<dbReference type="InterPro" id="IPR047022">
    <property type="entry name" value="Rabphilin_Doc2_C2A"/>
</dbReference>
<accession>A0A8T0DPY6</accession>
<dbReference type="PROSITE" id="PS50004">
    <property type="entry name" value="C2"/>
    <property type="match status" value="1"/>
</dbReference>
<dbReference type="PROSITE" id="PS50916">
    <property type="entry name" value="RABBD"/>
    <property type="match status" value="1"/>
</dbReference>
<dbReference type="PRINTS" id="PR00360">
    <property type="entry name" value="C2DOMAIN"/>
</dbReference>
<dbReference type="SUPFAM" id="SSF57903">
    <property type="entry name" value="FYVE/PHD zinc finger"/>
    <property type="match status" value="1"/>
</dbReference>
<feature type="compositionally biased region" description="Polar residues" evidence="5">
    <location>
        <begin position="301"/>
        <end position="318"/>
    </location>
</feature>
<dbReference type="InterPro" id="IPR011011">
    <property type="entry name" value="Znf_FYVE_PHD"/>
</dbReference>
<dbReference type="GO" id="GO:0031267">
    <property type="term" value="F:small GTPase binding"/>
    <property type="evidence" value="ECO:0007669"/>
    <property type="project" value="InterPro"/>
</dbReference>
<dbReference type="CDD" id="cd04035">
    <property type="entry name" value="C2A_Rabphilin_Doc2"/>
    <property type="match status" value="1"/>
</dbReference>
<dbReference type="Gene3D" id="2.60.40.150">
    <property type="entry name" value="C2 domain"/>
    <property type="match status" value="2"/>
</dbReference>
<dbReference type="Gene3D" id="3.30.40.10">
    <property type="entry name" value="Zinc/RING finger domain, C3HC4 (zinc finger)"/>
    <property type="match status" value="1"/>
</dbReference>
<dbReference type="InterPro" id="IPR013083">
    <property type="entry name" value="Znf_RING/FYVE/PHD"/>
</dbReference>
<dbReference type="SUPFAM" id="SSF49562">
    <property type="entry name" value="C2 domain (Calcium/lipid-binding domain, CaLB)"/>
    <property type="match status" value="2"/>
</dbReference>
<dbReference type="Proteomes" id="UP000699462">
    <property type="component" value="Unassembled WGS sequence"/>
</dbReference>
<dbReference type="OrthoDB" id="270970at2759"/>
<dbReference type="PANTHER" id="PTHR45729">
    <property type="entry name" value="RABPHILIN, ISOFORM A"/>
    <property type="match status" value="1"/>
</dbReference>
<evidence type="ECO:0008006" key="10">
    <source>
        <dbReference type="Google" id="ProtNLM"/>
    </source>
</evidence>
<evidence type="ECO:0000313" key="8">
    <source>
        <dbReference type="EMBL" id="KAF8570009.1"/>
    </source>
</evidence>
<proteinExistence type="predicted"/>
<dbReference type="EMBL" id="JTDF01001447">
    <property type="protein sequence ID" value="KAF8570009.1"/>
    <property type="molecule type" value="Genomic_DNA"/>
</dbReference>
<dbReference type="Pfam" id="PF00168">
    <property type="entry name" value="C2"/>
    <property type="match status" value="2"/>
</dbReference>
<feature type="region of interest" description="Disordered" evidence="5">
    <location>
        <begin position="288"/>
        <end position="318"/>
    </location>
</feature>
<keyword evidence="9" id="KW-1185">Reference proteome</keyword>
<dbReference type="GO" id="GO:0046872">
    <property type="term" value="F:metal ion binding"/>
    <property type="evidence" value="ECO:0007669"/>
    <property type="project" value="UniProtKB-KW"/>
</dbReference>
<reference evidence="8 9" key="1">
    <citation type="submission" date="2019-07" db="EMBL/GenBank/DDBJ databases">
        <title>Annotation for the trematode Paragonimus westermani.</title>
        <authorList>
            <person name="Choi Y.-J."/>
        </authorList>
    </citation>
    <scope>NUCLEOTIDE SEQUENCE [LARGE SCALE GENOMIC DNA]</scope>
    <source>
        <strain evidence="8">180907_Pwestermani</strain>
    </source>
</reference>
<feature type="coiled-coil region" evidence="4">
    <location>
        <begin position="32"/>
        <end position="83"/>
    </location>
</feature>
<dbReference type="GO" id="GO:0006887">
    <property type="term" value="P:exocytosis"/>
    <property type="evidence" value="ECO:0007669"/>
    <property type="project" value="TreeGrafter"/>
</dbReference>
<dbReference type="AlphaFoldDB" id="A0A8T0DPY6"/>
<organism evidence="8 9">
    <name type="scientific">Paragonimus westermani</name>
    <dbReference type="NCBI Taxonomy" id="34504"/>
    <lineage>
        <taxon>Eukaryota</taxon>
        <taxon>Metazoa</taxon>
        <taxon>Spiralia</taxon>
        <taxon>Lophotrochozoa</taxon>
        <taxon>Platyhelminthes</taxon>
        <taxon>Trematoda</taxon>
        <taxon>Digenea</taxon>
        <taxon>Plagiorchiida</taxon>
        <taxon>Troglotremata</taxon>
        <taxon>Troglotrematidae</taxon>
        <taxon>Paragonimus</taxon>
    </lineage>
</organism>
<evidence type="ECO:0000256" key="1">
    <source>
        <dbReference type="ARBA" id="ARBA00022723"/>
    </source>
</evidence>
<comment type="subcellular location">
    <subcellularLocation>
        <location evidence="3">Synapse</location>
    </subcellularLocation>
</comment>
<dbReference type="GO" id="GO:0006886">
    <property type="term" value="P:intracellular protein transport"/>
    <property type="evidence" value="ECO:0007669"/>
    <property type="project" value="InterPro"/>
</dbReference>
<name>A0A8T0DPY6_9TREM</name>
<keyword evidence="4" id="KW-0175">Coiled coil</keyword>
<dbReference type="SMART" id="SM00239">
    <property type="entry name" value="C2"/>
    <property type="match status" value="1"/>
</dbReference>